<evidence type="ECO:0008006" key="3">
    <source>
        <dbReference type="Google" id="ProtNLM"/>
    </source>
</evidence>
<dbReference type="RefSeq" id="WP_110170265.1">
    <property type="nucleotide sequence ID" value="NZ_CP015136.1"/>
</dbReference>
<gene>
    <name evidence="1" type="ORF">LuPra_01617</name>
</gene>
<dbReference type="PATRIC" id="fig|1813736.3.peg.1677"/>
<sequence length="248" mass="27293">MPFADAAGLLQAWEDASPLPMPERALRLAAVANEQAPLDDITHWTVRRRDAALFDVRLRHFGRFADGLVPCPHCGEPLEMRLDLLQLRCAPHADDEQPRQLQVGDVAITWRLPTAADLMVAAAEDDERLARARLLACCVASAMRGGDALDVQHVLAHEPVIGERVADAIAAEHGDVPTSLAIECPACGRAAEVPFAIETFLWREVDAWARRTLQEVHALARAYGWSEHDILALSPARRRLYLEMAAPA</sequence>
<proteinExistence type="predicted"/>
<dbReference type="KEGG" id="abac:LuPra_01617"/>
<evidence type="ECO:0000313" key="2">
    <source>
        <dbReference type="Proteomes" id="UP000076079"/>
    </source>
</evidence>
<organism evidence="1 2">
    <name type="scientific">Luteitalea pratensis</name>
    <dbReference type="NCBI Taxonomy" id="1855912"/>
    <lineage>
        <taxon>Bacteria</taxon>
        <taxon>Pseudomonadati</taxon>
        <taxon>Acidobacteriota</taxon>
        <taxon>Vicinamibacteria</taxon>
        <taxon>Vicinamibacterales</taxon>
        <taxon>Vicinamibacteraceae</taxon>
        <taxon>Luteitalea</taxon>
    </lineage>
</organism>
<reference evidence="2" key="2">
    <citation type="submission" date="2016-04" db="EMBL/GenBank/DDBJ databases">
        <title>First Complete Genome Sequence of a Subdivision 6 Acidobacterium.</title>
        <authorList>
            <person name="Huang S."/>
            <person name="Vieira S."/>
            <person name="Bunk B."/>
            <person name="Riedel T."/>
            <person name="Sproeer C."/>
            <person name="Overmann J."/>
        </authorList>
    </citation>
    <scope>NUCLEOTIDE SEQUENCE [LARGE SCALE GENOMIC DNA]</scope>
    <source>
        <strain evidence="2">DSM 100886 HEG_-6_39</strain>
    </source>
</reference>
<protein>
    <recommendedName>
        <fullName evidence="3">Phage baseplate protein</fullName>
    </recommendedName>
</protein>
<reference evidence="1 2" key="1">
    <citation type="journal article" date="2016" name="Genome Announc.">
        <title>First Complete Genome Sequence of a Subdivision 6 Acidobacterium Strain.</title>
        <authorList>
            <person name="Huang S."/>
            <person name="Vieira S."/>
            <person name="Bunk B."/>
            <person name="Riedel T."/>
            <person name="Sproer C."/>
            <person name="Overmann J."/>
        </authorList>
    </citation>
    <scope>NUCLEOTIDE SEQUENCE [LARGE SCALE GENOMIC DNA]</scope>
    <source>
        <strain evidence="2">DSM 100886 HEG_-6_39</strain>
    </source>
</reference>
<evidence type="ECO:0000313" key="1">
    <source>
        <dbReference type="EMBL" id="AMY08417.1"/>
    </source>
</evidence>
<dbReference type="STRING" id="1855912.LuPra_01617"/>
<name>A0A143PIN0_LUTPR</name>
<accession>A0A143PIN0</accession>
<dbReference type="AlphaFoldDB" id="A0A143PIN0"/>
<dbReference type="OrthoDB" id="283948at2"/>
<keyword evidence="2" id="KW-1185">Reference proteome</keyword>
<dbReference type="Proteomes" id="UP000076079">
    <property type="component" value="Chromosome"/>
</dbReference>
<dbReference type="EMBL" id="CP015136">
    <property type="protein sequence ID" value="AMY08417.1"/>
    <property type="molecule type" value="Genomic_DNA"/>
</dbReference>